<sequence>MLMMPLLHDRTTHSAATDPKLKGNLRVYYDELKKHLREAVDFDDIIRQHLDKVISPTAPKQLTNRHTLGDLVGGRLKFLPTHILLPALHSLKILSGCAQGIAPDFASDFIMIRACSVQWLDGVWIPWVAQRVEAQTTDEEFAGAGPRVRKMLKRQIDPKGVLLGGSEGEGEGLWSIKPEWEAQWFEFCEATIHGIFSVESPTRFGDAGSGHDSDGDDSANPGPPPKVRKHTATSTQASEQTLFKPNSGPVARYLTGKGPFVVLQLFNLELFGHYRVPHGQWQPNGHVANVLTFCVAEAVHGPHSSLRNLRPRDRPLHEVVLTSERRPCLPQAHSRSASYPSRPQDHRESNRGGGGGRPRKSRLPGGIPMLQRVESAREEALQAIFRKATGNSWDDYVDFPPISTCVPGFEDSAVRQLETAESSNPGTQVEIAMPPIRRTLARRTMRHLQPSDCTLPKSQHPLDDPTKFVFDCFTLPAFLRPSAPGGEPETVIMACVHGEFTECDAVFDRSIEPSFWRRHLLVPPHHAGWPCVIVS</sequence>
<dbReference type="AlphaFoldDB" id="A0A2X0P9V1"/>
<name>A0A2X0P9V1_9BASI</name>
<organism evidence="3 4">
    <name type="scientific">Microbotryum silenes-dioicae</name>
    <dbReference type="NCBI Taxonomy" id="796604"/>
    <lineage>
        <taxon>Eukaryota</taxon>
        <taxon>Fungi</taxon>
        <taxon>Dikarya</taxon>
        <taxon>Basidiomycota</taxon>
        <taxon>Pucciniomycotina</taxon>
        <taxon>Microbotryomycetes</taxon>
        <taxon>Microbotryales</taxon>
        <taxon>Microbotryaceae</taxon>
        <taxon>Microbotryum</taxon>
    </lineage>
</organism>
<accession>A0A2X0P9V1</accession>
<evidence type="ECO:0000256" key="1">
    <source>
        <dbReference type="SAM" id="MobiDB-lite"/>
    </source>
</evidence>
<reference evidence="3 4" key="1">
    <citation type="submission" date="2016-11" db="EMBL/GenBank/DDBJ databases">
        <authorList>
            <person name="Jaros S."/>
            <person name="Januszkiewicz K."/>
            <person name="Wedrychowicz H."/>
        </authorList>
    </citation>
    <scope>NUCLEOTIDE SEQUENCE [LARGE SCALE GENOMIC DNA]</scope>
</reference>
<dbReference type="Proteomes" id="UP000249464">
    <property type="component" value="Unassembled WGS sequence"/>
</dbReference>
<protein>
    <submittedName>
        <fullName evidence="3">BQ5605_C007g04602 protein</fullName>
    </submittedName>
</protein>
<feature type="region of interest" description="Disordered" evidence="1">
    <location>
        <begin position="203"/>
        <end position="248"/>
    </location>
</feature>
<dbReference type="STRING" id="796604.A0A2X0P9V1"/>
<evidence type="ECO:0000313" key="4">
    <source>
        <dbReference type="Proteomes" id="UP000249464"/>
    </source>
</evidence>
<dbReference type="Gene3D" id="3.10.450.50">
    <property type="match status" value="1"/>
</dbReference>
<evidence type="ECO:0000313" key="3">
    <source>
        <dbReference type="EMBL" id="SGY61790.1"/>
    </source>
</evidence>
<dbReference type="Pfam" id="PF22602">
    <property type="entry name" value="NXF_NTF2"/>
    <property type="match status" value="1"/>
</dbReference>
<feature type="domain" description="Nuclear transport factor 2" evidence="2">
    <location>
        <begin position="453"/>
        <end position="535"/>
    </location>
</feature>
<keyword evidence="4" id="KW-1185">Reference proteome</keyword>
<evidence type="ECO:0000259" key="2">
    <source>
        <dbReference type="Pfam" id="PF22602"/>
    </source>
</evidence>
<feature type="region of interest" description="Disordered" evidence="1">
    <location>
        <begin position="320"/>
        <end position="367"/>
    </location>
</feature>
<dbReference type="InterPro" id="IPR002075">
    <property type="entry name" value="NTF2_dom"/>
</dbReference>
<dbReference type="EMBL" id="FQNC01000045">
    <property type="protein sequence ID" value="SGY61790.1"/>
    <property type="molecule type" value="Genomic_DNA"/>
</dbReference>
<proteinExistence type="predicted"/>
<gene>
    <name evidence="3" type="primary">BQ5605_C007g04602</name>
    <name evidence="3" type="ORF">BQ5605_C007G04602</name>
</gene>
<feature type="compositionally biased region" description="Polar residues" evidence="1">
    <location>
        <begin position="232"/>
        <end position="244"/>
    </location>
</feature>